<evidence type="ECO:0000313" key="7">
    <source>
        <dbReference type="EMBL" id="KPL55103.1"/>
    </source>
</evidence>
<dbReference type="GO" id="GO:0020037">
    <property type="term" value="F:heme binding"/>
    <property type="evidence" value="ECO:0007669"/>
    <property type="project" value="InterPro"/>
</dbReference>
<keyword evidence="5" id="KW-0732">Signal</keyword>
<dbReference type="EMBL" id="LJYW01000001">
    <property type="protein sequence ID" value="KPL55103.1"/>
    <property type="molecule type" value="Genomic_DNA"/>
</dbReference>
<dbReference type="InterPro" id="IPR036909">
    <property type="entry name" value="Cyt_c-like_dom_sf"/>
</dbReference>
<keyword evidence="1 4" id="KW-0349">Heme</keyword>
<dbReference type="Gene3D" id="1.10.760.10">
    <property type="entry name" value="Cytochrome c-like domain"/>
    <property type="match status" value="1"/>
</dbReference>
<dbReference type="Pfam" id="PF06537">
    <property type="entry name" value="DHOR"/>
    <property type="match status" value="1"/>
</dbReference>
<dbReference type="GO" id="GO:0009055">
    <property type="term" value="F:electron transfer activity"/>
    <property type="evidence" value="ECO:0007669"/>
    <property type="project" value="InterPro"/>
</dbReference>
<feature type="signal peptide" evidence="5">
    <location>
        <begin position="1"/>
        <end position="25"/>
    </location>
</feature>
<evidence type="ECO:0000259" key="6">
    <source>
        <dbReference type="PROSITE" id="PS51007"/>
    </source>
</evidence>
<dbReference type="AlphaFoldDB" id="A0A0P6VVS8"/>
<keyword evidence="8" id="KW-1185">Reference proteome</keyword>
<evidence type="ECO:0000256" key="5">
    <source>
        <dbReference type="SAM" id="SignalP"/>
    </source>
</evidence>
<dbReference type="Proteomes" id="UP000048984">
    <property type="component" value="Unassembled WGS sequence"/>
</dbReference>
<comment type="caution">
    <text evidence="7">The sequence shown here is derived from an EMBL/GenBank/DDBJ whole genome shotgun (WGS) entry which is preliminary data.</text>
</comment>
<dbReference type="GO" id="GO:0046872">
    <property type="term" value="F:metal ion binding"/>
    <property type="evidence" value="ECO:0007669"/>
    <property type="project" value="UniProtKB-KW"/>
</dbReference>
<sequence length="431" mass="44038">MRRARMALIGLAAACGALAAGAALAAEVVLAGSTASASDAATSGTDARTGHPASAGAETALDAAIGERLFRRAWVPGQSSTKAADGLGPLFNARSCLACHEGLGRIAARRPDALDRGLAVRLGDADGRADPAFGRQIQLAAVAGVEPEPRPRIAWVDARADGAGGPPDSLRPRLVWPDGGTRSGSIRAAPALAGLGRLAALTDAAILGFADEQARAGQGVAGRPHRTADGRLGRFGWKATAPTMADQVADAFSIDMGLSTRRHPEPWGDCTASETACRLAPHGSNASEGGVEMDDAIVARLATYLIAVTAPPAPADARGAALFAATGCATCHRADLPSPDAPALTDLLLHDMGPGLDDGVGDGAARPRDWRTAPLIGLGAAEARGLLHDGRARSIAEAVAWHGGEGAGARDRFRSLRPADRDRLIAYLRRL</sequence>
<reference evidence="7 8" key="2">
    <citation type="submission" date="2015-10" db="EMBL/GenBank/DDBJ databases">
        <title>Draft Genome Sequence of Prosthecomicrobium hirschii ATCC 27832.</title>
        <authorList>
            <person name="Daniel J."/>
            <person name="Givan S.A."/>
            <person name="Brun Y.V."/>
            <person name="Brown P.J."/>
        </authorList>
    </citation>
    <scope>NUCLEOTIDE SEQUENCE [LARGE SCALE GENOMIC DNA]</scope>
    <source>
        <strain evidence="7 8">16</strain>
    </source>
</reference>
<feature type="chain" id="PRO_5006131872" description="Cytochrome c domain-containing protein" evidence="5">
    <location>
        <begin position="26"/>
        <end position="431"/>
    </location>
</feature>
<evidence type="ECO:0000256" key="1">
    <source>
        <dbReference type="ARBA" id="ARBA00022617"/>
    </source>
</evidence>
<dbReference type="GO" id="GO:0004130">
    <property type="term" value="F:cytochrome-c peroxidase activity"/>
    <property type="evidence" value="ECO:0007669"/>
    <property type="project" value="TreeGrafter"/>
</dbReference>
<evidence type="ECO:0000256" key="4">
    <source>
        <dbReference type="PROSITE-ProRule" id="PRU00433"/>
    </source>
</evidence>
<gene>
    <name evidence="7" type="ORF">ABB55_25120</name>
</gene>
<evidence type="ECO:0000256" key="3">
    <source>
        <dbReference type="ARBA" id="ARBA00023004"/>
    </source>
</evidence>
<dbReference type="PANTHER" id="PTHR30600">
    <property type="entry name" value="CYTOCHROME C PEROXIDASE-RELATED"/>
    <property type="match status" value="1"/>
</dbReference>
<accession>A0A0P6VVS8</accession>
<proteinExistence type="predicted"/>
<dbReference type="SUPFAM" id="SSF46626">
    <property type="entry name" value="Cytochrome c"/>
    <property type="match status" value="1"/>
</dbReference>
<dbReference type="InterPro" id="IPR010538">
    <property type="entry name" value="DHOR"/>
</dbReference>
<feature type="domain" description="Cytochrome c" evidence="6">
    <location>
        <begin position="314"/>
        <end position="431"/>
    </location>
</feature>
<keyword evidence="2 4" id="KW-0479">Metal-binding</keyword>
<evidence type="ECO:0000313" key="8">
    <source>
        <dbReference type="Proteomes" id="UP000048984"/>
    </source>
</evidence>
<keyword evidence="3 4" id="KW-0408">Iron</keyword>
<dbReference type="PANTHER" id="PTHR30600:SF4">
    <property type="entry name" value="CYTOCHROME C DOMAIN-CONTAINING PROTEIN"/>
    <property type="match status" value="1"/>
</dbReference>
<organism evidence="7 8">
    <name type="scientific">Prosthecodimorpha hirschii</name>
    <dbReference type="NCBI Taxonomy" id="665126"/>
    <lineage>
        <taxon>Bacteria</taxon>
        <taxon>Pseudomonadati</taxon>
        <taxon>Pseudomonadota</taxon>
        <taxon>Alphaproteobacteria</taxon>
        <taxon>Hyphomicrobiales</taxon>
        <taxon>Ancalomicrobiaceae</taxon>
        <taxon>Prosthecodimorpha</taxon>
    </lineage>
</organism>
<protein>
    <recommendedName>
        <fullName evidence="6">Cytochrome c domain-containing protein</fullName>
    </recommendedName>
</protein>
<evidence type="ECO:0000256" key="2">
    <source>
        <dbReference type="ARBA" id="ARBA00022723"/>
    </source>
</evidence>
<dbReference type="STRING" id="665126.ABB55_25120"/>
<reference evidence="7 8" key="1">
    <citation type="submission" date="2015-09" db="EMBL/GenBank/DDBJ databases">
        <authorList>
            <person name="Jackson K.R."/>
            <person name="Lunt B.L."/>
            <person name="Fisher J.N.B."/>
            <person name="Gardner A.V."/>
            <person name="Bailey M.E."/>
            <person name="Deus L.M."/>
            <person name="Earl A.S."/>
            <person name="Gibby P.D."/>
            <person name="Hartmann K.A."/>
            <person name="Liu J.E."/>
            <person name="Manci A.M."/>
            <person name="Nielsen D.A."/>
            <person name="Solomon M.B."/>
            <person name="Breakwell D.P."/>
            <person name="Burnett S.H."/>
            <person name="Grose J.H."/>
        </authorList>
    </citation>
    <scope>NUCLEOTIDE SEQUENCE [LARGE SCALE GENOMIC DNA]</scope>
    <source>
        <strain evidence="7 8">16</strain>
    </source>
</reference>
<dbReference type="InterPro" id="IPR051395">
    <property type="entry name" value="Cytochrome_c_Peroxidase/MauG"/>
</dbReference>
<dbReference type="InterPro" id="IPR009056">
    <property type="entry name" value="Cyt_c-like_dom"/>
</dbReference>
<dbReference type="PROSITE" id="PS51007">
    <property type="entry name" value="CYTC"/>
    <property type="match status" value="1"/>
</dbReference>
<name>A0A0P6VVS8_9HYPH</name>